<proteinExistence type="inferred from homology"/>
<comment type="function">
    <text evidence="5">GTPase that associates with the 50S ribosomal subunit and may have a role during protein synthesis or ribosome biogenesis.</text>
</comment>
<name>A0ABR8U758_9BACL</name>
<evidence type="ECO:0000259" key="7">
    <source>
        <dbReference type="PROSITE" id="PS51705"/>
    </source>
</evidence>
<evidence type="ECO:0000256" key="1">
    <source>
        <dbReference type="ARBA" id="ARBA00022723"/>
    </source>
</evidence>
<gene>
    <name evidence="5 8" type="primary">hflX</name>
    <name evidence="8" type="ORF">H9649_04670</name>
</gene>
<protein>
    <recommendedName>
        <fullName evidence="5">GTPase HflX</fullName>
    </recommendedName>
    <alternativeName>
        <fullName evidence="5">GTP-binding protein HflX</fullName>
    </alternativeName>
</protein>
<dbReference type="PRINTS" id="PR00326">
    <property type="entry name" value="GTP1OBG"/>
</dbReference>
<dbReference type="InterPro" id="IPR027417">
    <property type="entry name" value="P-loop_NTPase"/>
</dbReference>
<keyword evidence="5" id="KW-0963">Cytoplasm</keyword>
<feature type="coiled-coil region" evidence="6">
    <location>
        <begin position="159"/>
        <end position="193"/>
    </location>
</feature>
<dbReference type="Gene3D" id="3.40.50.11060">
    <property type="entry name" value="GTPase HflX, N-terminal domain"/>
    <property type="match status" value="1"/>
</dbReference>
<dbReference type="InterPro" id="IPR025121">
    <property type="entry name" value="GTPase_HflX_N"/>
</dbReference>
<keyword evidence="2 5" id="KW-0547">Nucleotide-binding</keyword>
<dbReference type="Pfam" id="PF13167">
    <property type="entry name" value="GTP-bdg_N"/>
    <property type="match status" value="1"/>
</dbReference>
<keyword evidence="9" id="KW-1185">Reference proteome</keyword>
<dbReference type="PANTHER" id="PTHR10229:SF4">
    <property type="entry name" value="GTPASE HFLX"/>
    <property type="match status" value="1"/>
</dbReference>
<dbReference type="Pfam" id="PF16360">
    <property type="entry name" value="GTP-bdg_M"/>
    <property type="match status" value="1"/>
</dbReference>
<comment type="subcellular location">
    <subcellularLocation>
        <location evidence="5">Cytoplasm</location>
    </subcellularLocation>
    <text evidence="5">May associate with membranes.</text>
</comment>
<dbReference type="Gene3D" id="6.10.250.2860">
    <property type="match status" value="1"/>
</dbReference>
<evidence type="ECO:0000256" key="2">
    <source>
        <dbReference type="ARBA" id="ARBA00022741"/>
    </source>
</evidence>
<dbReference type="Gene3D" id="3.40.50.300">
    <property type="entry name" value="P-loop containing nucleotide triphosphate hydrolases"/>
    <property type="match status" value="1"/>
</dbReference>
<accession>A0ABR8U758</accession>
<dbReference type="NCBIfam" id="TIGR03156">
    <property type="entry name" value="GTP_HflX"/>
    <property type="match status" value="1"/>
</dbReference>
<evidence type="ECO:0000256" key="4">
    <source>
        <dbReference type="ARBA" id="ARBA00023134"/>
    </source>
</evidence>
<dbReference type="InterPro" id="IPR016496">
    <property type="entry name" value="GTPase_HflX"/>
</dbReference>
<keyword evidence="6" id="KW-0175">Coiled coil</keyword>
<evidence type="ECO:0000256" key="3">
    <source>
        <dbReference type="ARBA" id="ARBA00022842"/>
    </source>
</evidence>
<comment type="subunit">
    <text evidence="5">Monomer. Associates with the 50S ribosomal subunit.</text>
</comment>
<dbReference type="SUPFAM" id="SSF52540">
    <property type="entry name" value="P-loop containing nucleoside triphosphate hydrolases"/>
    <property type="match status" value="1"/>
</dbReference>
<sequence>MDILVERAILVGVHEQNAEHFEYEMEELKNLAEAIDVEVIGHVTQNLEKRHSSLYVGKGKVEEIKRFYEEMDANLVIFNDELSPSQIRNLEQELEVKVIDRTMLILDIFARRARTHEARMQVELAQLQYTLPRLVGLRASLGRQGGGTGGGFQNKGAGETKLELDRRKIEDQIAKLRKDLEDVRDRRDTQRKQRKKSGIPVVSIVGYTNAGKSTLMNGLLRKMEDESTKQVFEKDMLFATLDTSVRHLKLVDNKEFLLTDTVGFVSKLPHHLIKAFRSTLEEARGADLLLHVVNVSNEEYRHMMDVTNETLQEVGVEGIPTLNIYNKSDLAAVPYPVIADDNAWIAAKDPASLDPLVELIKKKIFGQYVTCKLLVPFDRGDVVSYLNDTANVKTTEYEEEGTMMTVEMNSSERTKFEEFIISH</sequence>
<feature type="domain" description="Hflx-type G" evidence="7">
    <location>
        <begin position="200"/>
        <end position="368"/>
    </location>
</feature>
<dbReference type="InterPro" id="IPR006073">
    <property type="entry name" value="GTP-bd"/>
</dbReference>
<evidence type="ECO:0000313" key="9">
    <source>
        <dbReference type="Proteomes" id="UP000626786"/>
    </source>
</evidence>
<evidence type="ECO:0000256" key="5">
    <source>
        <dbReference type="HAMAP-Rule" id="MF_00900"/>
    </source>
</evidence>
<dbReference type="InterPro" id="IPR032305">
    <property type="entry name" value="GTP-bd_M"/>
</dbReference>
<keyword evidence="3" id="KW-0460">Magnesium</keyword>
<comment type="similarity">
    <text evidence="5">Belongs to the TRAFAC class OBG-HflX-like GTPase superfamily. HflX GTPase family.</text>
</comment>
<dbReference type="EMBL" id="JACSQN010000003">
    <property type="protein sequence ID" value="MBD7983866.1"/>
    <property type="molecule type" value="Genomic_DNA"/>
</dbReference>
<evidence type="ECO:0000256" key="6">
    <source>
        <dbReference type="SAM" id="Coils"/>
    </source>
</evidence>
<organism evidence="8 9">
    <name type="scientific">Sporosarcina quadrami</name>
    <dbReference type="NCBI Taxonomy" id="2762234"/>
    <lineage>
        <taxon>Bacteria</taxon>
        <taxon>Bacillati</taxon>
        <taxon>Bacillota</taxon>
        <taxon>Bacilli</taxon>
        <taxon>Bacillales</taxon>
        <taxon>Caryophanaceae</taxon>
        <taxon>Sporosarcina</taxon>
    </lineage>
</organism>
<dbReference type="PIRSF" id="PIRSF006809">
    <property type="entry name" value="GTP-binding_hflX_prd"/>
    <property type="match status" value="1"/>
</dbReference>
<dbReference type="RefSeq" id="WP_191693555.1">
    <property type="nucleotide sequence ID" value="NZ_JACSQN010000003.1"/>
</dbReference>
<dbReference type="Proteomes" id="UP000626786">
    <property type="component" value="Unassembled WGS sequence"/>
</dbReference>
<evidence type="ECO:0000313" key="8">
    <source>
        <dbReference type="EMBL" id="MBD7983866.1"/>
    </source>
</evidence>
<dbReference type="PROSITE" id="PS51705">
    <property type="entry name" value="G_HFLX"/>
    <property type="match status" value="1"/>
</dbReference>
<keyword evidence="4 5" id="KW-0342">GTP-binding</keyword>
<dbReference type="HAMAP" id="MF_00900">
    <property type="entry name" value="GTPase_HflX"/>
    <property type="match status" value="1"/>
</dbReference>
<dbReference type="CDD" id="cd01878">
    <property type="entry name" value="HflX"/>
    <property type="match status" value="1"/>
</dbReference>
<dbReference type="InterPro" id="IPR042108">
    <property type="entry name" value="GTPase_HflX_N_sf"/>
</dbReference>
<keyword evidence="1" id="KW-0479">Metal-binding</keyword>
<dbReference type="Pfam" id="PF01926">
    <property type="entry name" value="MMR_HSR1"/>
    <property type="match status" value="1"/>
</dbReference>
<dbReference type="InterPro" id="IPR030394">
    <property type="entry name" value="G_HFLX_dom"/>
</dbReference>
<reference evidence="8 9" key="1">
    <citation type="submission" date="2020-08" db="EMBL/GenBank/DDBJ databases">
        <title>A Genomic Blueprint of the Chicken Gut Microbiome.</title>
        <authorList>
            <person name="Gilroy R."/>
            <person name="Ravi A."/>
            <person name="Getino M."/>
            <person name="Pursley I."/>
            <person name="Horton D.L."/>
            <person name="Alikhan N.-F."/>
            <person name="Baker D."/>
            <person name="Gharbi K."/>
            <person name="Hall N."/>
            <person name="Watson M."/>
            <person name="Adriaenssens E.M."/>
            <person name="Foster-Nyarko E."/>
            <person name="Jarju S."/>
            <person name="Secka A."/>
            <person name="Antonio M."/>
            <person name="Oren A."/>
            <person name="Chaudhuri R."/>
            <person name="La Ragione R.M."/>
            <person name="Hildebrand F."/>
            <person name="Pallen M.J."/>
        </authorList>
    </citation>
    <scope>NUCLEOTIDE SEQUENCE [LARGE SCALE GENOMIC DNA]</scope>
    <source>
        <strain evidence="8 9">Sa2YVA2</strain>
    </source>
</reference>
<dbReference type="PANTHER" id="PTHR10229">
    <property type="entry name" value="GTP-BINDING PROTEIN HFLX"/>
    <property type="match status" value="1"/>
</dbReference>
<comment type="caution">
    <text evidence="8">The sequence shown here is derived from an EMBL/GenBank/DDBJ whole genome shotgun (WGS) entry which is preliminary data.</text>
</comment>